<evidence type="ECO:0000313" key="3">
    <source>
        <dbReference type="Proteomes" id="UP000286997"/>
    </source>
</evidence>
<dbReference type="AlphaFoldDB" id="A0A3S2XLK9"/>
<feature type="region of interest" description="Disordered" evidence="1">
    <location>
        <begin position="137"/>
        <end position="159"/>
    </location>
</feature>
<dbReference type="EMBL" id="SACP01000011">
    <property type="protein sequence ID" value="RVU17795.1"/>
    <property type="molecule type" value="Genomic_DNA"/>
</dbReference>
<reference evidence="2 3" key="1">
    <citation type="submission" date="2019-01" db="EMBL/GenBank/DDBJ databases">
        <authorList>
            <person name="Chen W.-M."/>
        </authorList>
    </citation>
    <scope>NUCLEOTIDE SEQUENCE [LARGE SCALE GENOMIC DNA]</scope>
    <source>
        <strain evidence="2 3">TER-1</strain>
    </source>
</reference>
<dbReference type="Proteomes" id="UP000286997">
    <property type="component" value="Unassembled WGS sequence"/>
</dbReference>
<name>A0A3S2XLK9_9HYPH</name>
<dbReference type="GO" id="GO:0110001">
    <property type="term" value="C:toxin-antitoxin complex"/>
    <property type="evidence" value="ECO:0007669"/>
    <property type="project" value="InterPro"/>
</dbReference>
<dbReference type="Pfam" id="PF11663">
    <property type="entry name" value="Toxin_YhaV"/>
    <property type="match status" value="1"/>
</dbReference>
<gene>
    <name evidence="2" type="ORF">EOE48_13010</name>
</gene>
<evidence type="ECO:0000256" key="1">
    <source>
        <dbReference type="SAM" id="MobiDB-lite"/>
    </source>
</evidence>
<dbReference type="GO" id="GO:0004540">
    <property type="term" value="F:RNA nuclease activity"/>
    <property type="evidence" value="ECO:0007669"/>
    <property type="project" value="InterPro"/>
</dbReference>
<dbReference type="RefSeq" id="WP_127729639.1">
    <property type="nucleotide sequence ID" value="NZ_SACP01000011.1"/>
</dbReference>
<proteinExistence type="predicted"/>
<comment type="caution">
    <text evidence="2">The sequence shown here is derived from an EMBL/GenBank/DDBJ whole genome shotgun (WGS) entry which is preliminary data.</text>
</comment>
<dbReference type="OrthoDB" id="515905at2"/>
<protein>
    <submittedName>
        <fullName evidence="2">Toxin YhaV</fullName>
    </submittedName>
</protein>
<keyword evidence="3" id="KW-1185">Reference proteome</keyword>
<dbReference type="InterPro" id="IPR021679">
    <property type="entry name" value="Toxin_endonuclease_YhaV"/>
</dbReference>
<organism evidence="2 3">
    <name type="scientific">Methylobacterium oryzihabitans</name>
    <dbReference type="NCBI Taxonomy" id="2499852"/>
    <lineage>
        <taxon>Bacteria</taxon>
        <taxon>Pseudomonadati</taxon>
        <taxon>Pseudomonadota</taxon>
        <taxon>Alphaproteobacteria</taxon>
        <taxon>Hyphomicrobiales</taxon>
        <taxon>Methylobacteriaceae</taxon>
        <taxon>Methylobacterium</taxon>
    </lineage>
</organism>
<sequence length="159" mass="17567">MAPVAPFADRHGWRLYGAGAFLETLSALEAEVERLAAANPAGVAATPKAELLARIRMLIADEIPRAPNAPAYAPGNTLGPAHRHWRRAKFLQRFRLFYRFDSASRIIIYAWVNDETALRKAGARSDPYAVFARRLDASDPPDDWTDLLAQARGGEAPRT</sequence>
<accession>A0A3S2XLK9</accession>
<evidence type="ECO:0000313" key="2">
    <source>
        <dbReference type="EMBL" id="RVU17795.1"/>
    </source>
</evidence>